<dbReference type="EMBL" id="CP028858">
    <property type="protein sequence ID" value="AWB27616.1"/>
    <property type="molecule type" value="Genomic_DNA"/>
</dbReference>
<evidence type="ECO:0000313" key="3">
    <source>
        <dbReference type="Proteomes" id="UP000244727"/>
    </source>
</evidence>
<gene>
    <name evidence="2" type="ORF">HARCEL1_07790</name>
</gene>
<feature type="transmembrane region" description="Helical" evidence="1">
    <location>
        <begin position="174"/>
        <end position="192"/>
    </location>
</feature>
<keyword evidence="1" id="KW-0812">Transmembrane</keyword>
<dbReference type="GeneID" id="36512399"/>
<protein>
    <recommendedName>
        <fullName evidence="4">TRAM domain-containing protein</fullName>
    </recommendedName>
</protein>
<dbReference type="Proteomes" id="UP000244727">
    <property type="component" value="Chromosome"/>
</dbReference>
<keyword evidence="3" id="KW-1185">Reference proteome</keyword>
<keyword evidence="1" id="KW-1133">Transmembrane helix</keyword>
<feature type="transmembrane region" description="Helical" evidence="1">
    <location>
        <begin position="74"/>
        <end position="100"/>
    </location>
</feature>
<proteinExistence type="predicted"/>
<feature type="transmembrane region" description="Helical" evidence="1">
    <location>
        <begin position="120"/>
        <end position="142"/>
    </location>
</feature>
<sequence length="310" mass="31642">MRISTAVSWLVVCAGVAALGAVVWTDRVARAVVPRAVGAGLLALLVGVTLGRLASTRTRQASTGLGAPRVWPVIVIGGVLGSAVLATIGALGGGLVALPIVEAPLTVEALRTTPLVRRAALAGVVLTHALAGAAGLTTLAHTITPGDRVAATGPAISLAAIAAAGLALAPIGTVPMAGLTVALGALGVGLYARAPIRALLDRLGLDARVLPARSEWAHDAADAERAHRRAQKRAPPLDIGETTSIVVQERLDGGRQLRGVYEDFQVFVKWDVPPDCATGETICVRIEDYGTNDAGQRTSGQARFLSRGAC</sequence>
<evidence type="ECO:0000313" key="2">
    <source>
        <dbReference type="EMBL" id="AWB27616.1"/>
    </source>
</evidence>
<name>A0A2R4X1F6_9EURY</name>
<organism evidence="2 3">
    <name type="scientific">Halococcoides cellulosivorans</name>
    <dbReference type="NCBI Taxonomy" id="1679096"/>
    <lineage>
        <taxon>Archaea</taxon>
        <taxon>Methanobacteriati</taxon>
        <taxon>Methanobacteriota</taxon>
        <taxon>Stenosarchaea group</taxon>
        <taxon>Halobacteria</taxon>
        <taxon>Halobacteriales</taxon>
        <taxon>Haloarculaceae</taxon>
        <taxon>Halococcoides</taxon>
    </lineage>
</organism>
<feature type="transmembrane region" description="Helical" evidence="1">
    <location>
        <begin position="36"/>
        <end position="54"/>
    </location>
</feature>
<evidence type="ECO:0008006" key="4">
    <source>
        <dbReference type="Google" id="ProtNLM"/>
    </source>
</evidence>
<keyword evidence="1" id="KW-0472">Membrane</keyword>
<dbReference type="RefSeq" id="WP_108382058.1">
    <property type="nucleotide sequence ID" value="NZ_CP028858.1"/>
</dbReference>
<reference evidence="2 3" key="1">
    <citation type="submission" date="2018-04" db="EMBL/GenBank/DDBJ databases">
        <title>Halococcoides cellulosivorans gen. nov., sp. nov., an extremely halophilic cellulose-utilizing haloarchaeon from hypersaline lakes.</title>
        <authorList>
            <person name="Sorokin D.Y."/>
            <person name="Toshchakov S.V."/>
            <person name="Samarov N.I."/>
            <person name="Korzhenkov A."/>
            <person name="Kublanov I.V."/>
        </authorList>
    </citation>
    <scope>NUCLEOTIDE SEQUENCE [LARGE SCALE GENOMIC DNA]</scope>
    <source>
        <strain evidence="2 3">HArcel1</strain>
    </source>
</reference>
<evidence type="ECO:0000256" key="1">
    <source>
        <dbReference type="SAM" id="Phobius"/>
    </source>
</evidence>
<dbReference type="KEGG" id="harc:HARCEL1_07790"/>
<accession>A0A2R4X1F6</accession>
<dbReference type="AlphaFoldDB" id="A0A2R4X1F6"/>